<dbReference type="InterPro" id="IPR001810">
    <property type="entry name" value="F-box_dom"/>
</dbReference>
<evidence type="ECO:0000313" key="2">
    <source>
        <dbReference type="EMBL" id="KAA8498394.1"/>
    </source>
</evidence>
<dbReference type="PROSITE" id="PS50181">
    <property type="entry name" value="FBOX"/>
    <property type="match status" value="1"/>
</dbReference>
<reference evidence="3" key="1">
    <citation type="journal article" date="2019" name="Nat. Commun.">
        <title>Expansion of phycobilisome linker gene families in mesophilic red algae.</title>
        <authorList>
            <person name="Lee J."/>
            <person name="Kim D."/>
            <person name="Bhattacharya D."/>
            <person name="Yoon H.S."/>
        </authorList>
    </citation>
    <scope>NUCLEOTIDE SEQUENCE [LARGE SCALE GENOMIC DNA]</scope>
    <source>
        <strain evidence="3">CCMP 1328</strain>
    </source>
</reference>
<proteinExistence type="predicted"/>
<accession>A0A5J4Z5X7</accession>
<sequence length="169" mass="19212">MQVHNVPHEIWLTIARHLALKEVAELTRVSSFFRDMILNGDARFACVALVPIEQCYSEREKDLLVLTFADTKKLYITSRQTPVSHLEELQVYYHACGNGNAEALGVFGRVAVNICDTYAAQPARFQAMTPPRGRPPSHYAEIWLRLVSVETLRRHRVRAVLKANNIILS</sequence>
<protein>
    <recommendedName>
        <fullName evidence="1">F-box domain-containing protein</fullName>
    </recommendedName>
</protein>
<gene>
    <name evidence="2" type="ORF">FVE85_5979</name>
</gene>
<dbReference type="EMBL" id="VRMN01000001">
    <property type="protein sequence ID" value="KAA8498394.1"/>
    <property type="molecule type" value="Genomic_DNA"/>
</dbReference>
<evidence type="ECO:0000259" key="1">
    <source>
        <dbReference type="PROSITE" id="PS50181"/>
    </source>
</evidence>
<dbReference type="AlphaFoldDB" id="A0A5J4Z5X7"/>
<keyword evidence="3" id="KW-1185">Reference proteome</keyword>
<name>A0A5J4Z5X7_PORPP</name>
<evidence type="ECO:0000313" key="3">
    <source>
        <dbReference type="Proteomes" id="UP000324585"/>
    </source>
</evidence>
<dbReference type="Proteomes" id="UP000324585">
    <property type="component" value="Unassembled WGS sequence"/>
</dbReference>
<comment type="caution">
    <text evidence="2">The sequence shown here is derived from an EMBL/GenBank/DDBJ whole genome shotgun (WGS) entry which is preliminary data.</text>
</comment>
<feature type="domain" description="F-box" evidence="1">
    <location>
        <begin position="1"/>
        <end position="47"/>
    </location>
</feature>
<organism evidence="2 3">
    <name type="scientific">Porphyridium purpureum</name>
    <name type="common">Red alga</name>
    <name type="synonym">Porphyridium cruentum</name>
    <dbReference type="NCBI Taxonomy" id="35688"/>
    <lineage>
        <taxon>Eukaryota</taxon>
        <taxon>Rhodophyta</taxon>
        <taxon>Bangiophyceae</taxon>
        <taxon>Porphyridiales</taxon>
        <taxon>Porphyridiaceae</taxon>
        <taxon>Porphyridium</taxon>
    </lineage>
</organism>